<dbReference type="PANTHER" id="PTHR11228">
    <property type="entry name" value="RADICAL SAM DOMAIN PROTEIN"/>
    <property type="match status" value="1"/>
</dbReference>
<keyword evidence="3" id="KW-0479">Metal-binding</keyword>
<dbReference type="KEGG" id="pbap:Pla133_14760"/>
<dbReference type="GO" id="GO:0046872">
    <property type="term" value="F:metal ion binding"/>
    <property type="evidence" value="ECO:0007669"/>
    <property type="project" value="UniProtKB-KW"/>
</dbReference>
<comment type="cofactor">
    <cofactor evidence="1">
        <name>[4Fe-4S] cluster</name>
        <dbReference type="ChEBI" id="CHEBI:49883"/>
    </cofactor>
</comment>
<evidence type="ECO:0000256" key="2">
    <source>
        <dbReference type="ARBA" id="ARBA00022691"/>
    </source>
</evidence>
<keyword evidence="9" id="KW-1185">Reference proteome</keyword>
<protein>
    <submittedName>
        <fullName evidence="8">Radical SAM superfamily protein</fullName>
    </submittedName>
</protein>
<dbReference type="InterPro" id="IPR007197">
    <property type="entry name" value="rSAM"/>
</dbReference>
<dbReference type="InterPro" id="IPR050377">
    <property type="entry name" value="Radical_SAM_PqqE_MftC-like"/>
</dbReference>
<dbReference type="InterPro" id="IPR058240">
    <property type="entry name" value="rSAM_sf"/>
</dbReference>
<dbReference type="GO" id="GO:0051536">
    <property type="term" value="F:iron-sulfur cluster binding"/>
    <property type="evidence" value="ECO:0007669"/>
    <property type="project" value="UniProtKB-KW"/>
</dbReference>
<dbReference type="Gene3D" id="3.20.20.70">
    <property type="entry name" value="Aldolase class I"/>
    <property type="match status" value="2"/>
</dbReference>
<evidence type="ECO:0000313" key="8">
    <source>
        <dbReference type="EMBL" id="QDU66405.1"/>
    </source>
</evidence>
<keyword evidence="5" id="KW-0411">Iron-sulfur</keyword>
<gene>
    <name evidence="8" type="ORF">Pla133_14760</name>
</gene>
<dbReference type="SFLD" id="SFLDS00029">
    <property type="entry name" value="Radical_SAM"/>
    <property type="match status" value="1"/>
</dbReference>
<name>A0A518BHH0_9BACT</name>
<dbReference type="Pfam" id="PF04055">
    <property type="entry name" value="Radical_SAM"/>
    <property type="match status" value="1"/>
</dbReference>
<sequence length="453" mass="50794">MTHTFCVYPWIHSHVGPSGLVSLCCFASAEPRPELVDERGRRPNLQDVAFGEVWNSDAMREIRRKLLAGERVRECSHCYHKEAVGGSSPRKQANGEWLVQHPRAAELRARIERAEARGHRVEEGLTYLDVRPGNACNLGCRMCGGMASSFLAKDAVHATWELHGGAPVDELRVVATRRDGGRFASGKPWHRHEAELIEELLGRPENLDKVYLAGGEPLFNGTVAAIVEHLVDCGAARHVDLSFSTNLTVWNEELIGSLEAFRSVVFLASIDAEGATYEYLRYPAGWDTVVDHVERLRALPFVHLELTPTVQNANALDLARLLRFAELIDVPYSLATLYEPTHLSVHAMPAAAREEAATRLEWFMARSRLAEHYEYLVDSAKVLLADMRQPSPAPYRELMRTFNLFTNDLDADRGQSLAASCPELWQYIREDPDYTWTDERVYAPRAQGAEPAA</sequence>
<keyword evidence="2" id="KW-0949">S-adenosyl-L-methionine</keyword>
<evidence type="ECO:0000256" key="3">
    <source>
        <dbReference type="ARBA" id="ARBA00022723"/>
    </source>
</evidence>
<dbReference type="AlphaFoldDB" id="A0A518BHH0"/>
<evidence type="ECO:0000259" key="7">
    <source>
        <dbReference type="Pfam" id="PF13186"/>
    </source>
</evidence>
<accession>A0A518BHH0</accession>
<evidence type="ECO:0000256" key="1">
    <source>
        <dbReference type="ARBA" id="ARBA00001966"/>
    </source>
</evidence>
<dbReference type="CDD" id="cd21109">
    <property type="entry name" value="SPASM"/>
    <property type="match status" value="1"/>
</dbReference>
<reference evidence="8 9" key="1">
    <citation type="submission" date="2019-02" db="EMBL/GenBank/DDBJ databases">
        <title>Deep-cultivation of Planctomycetes and their phenomic and genomic characterization uncovers novel biology.</title>
        <authorList>
            <person name="Wiegand S."/>
            <person name="Jogler M."/>
            <person name="Boedeker C."/>
            <person name="Pinto D."/>
            <person name="Vollmers J."/>
            <person name="Rivas-Marin E."/>
            <person name="Kohn T."/>
            <person name="Peeters S.H."/>
            <person name="Heuer A."/>
            <person name="Rast P."/>
            <person name="Oberbeckmann S."/>
            <person name="Bunk B."/>
            <person name="Jeske O."/>
            <person name="Meyerdierks A."/>
            <person name="Storesund J.E."/>
            <person name="Kallscheuer N."/>
            <person name="Luecker S."/>
            <person name="Lage O.M."/>
            <person name="Pohl T."/>
            <person name="Merkel B.J."/>
            <person name="Hornburger P."/>
            <person name="Mueller R.-W."/>
            <person name="Bruemmer F."/>
            <person name="Labrenz M."/>
            <person name="Spormann A.M."/>
            <person name="Op den Camp H."/>
            <person name="Overmann J."/>
            <person name="Amann R."/>
            <person name="Jetten M.S.M."/>
            <person name="Mascher T."/>
            <person name="Medema M.H."/>
            <person name="Devos D.P."/>
            <person name="Kaster A.-K."/>
            <person name="Ovreas L."/>
            <person name="Rohde M."/>
            <person name="Galperin M.Y."/>
            <person name="Jogler C."/>
        </authorList>
    </citation>
    <scope>NUCLEOTIDE SEQUENCE [LARGE SCALE GENOMIC DNA]</scope>
    <source>
        <strain evidence="8 9">Pla133</strain>
    </source>
</reference>
<dbReference type="InterPro" id="IPR023885">
    <property type="entry name" value="4Fe4S-binding_SPASM_dom"/>
</dbReference>
<evidence type="ECO:0000313" key="9">
    <source>
        <dbReference type="Proteomes" id="UP000316921"/>
    </source>
</evidence>
<dbReference type="SUPFAM" id="SSF102114">
    <property type="entry name" value="Radical SAM enzymes"/>
    <property type="match status" value="1"/>
</dbReference>
<dbReference type="PANTHER" id="PTHR11228:SF7">
    <property type="entry name" value="PQQA PEPTIDE CYCLASE"/>
    <property type="match status" value="1"/>
</dbReference>
<proteinExistence type="predicted"/>
<feature type="domain" description="Radical SAM core" evidence="6">
    <location>
        <begin position="131"/>
        <end position="299"/>
    </location>
</feature>
<dbReference type="InterPro" id="IPR013785">
    <property type="entry name" value="Aldolase_TIM"/>
</dbReference>
<dbReference type="RefSeq" id="WP_145064234.1">
    <property type="nucleotide sequence ID" value="NZ_CP036287.1"/>
</dbReference>
<evidence type="ECO:0000259" key="6">
    <source>
        <dbReference type="Pfam" id="PF04055"/>
    </source>
</evidence>
<dbReference type="CDD" id="cd01335">
    <property type="entry name" value="Radical_SAM"/>
    <property type="match status" value="1"/>
</dbReference>
<dbReference type="GO" id="GO:0003824">
    <property type="term" value="F:catalytic activity"/>
    <property type="evidence" value="ECO:0007669"/>
    <property type="project" value="InterPro"/>
</dbReference>
<dbReference type="Pfam" id="PF13186">
    <property type="entry name" value="SPASM"/>
    <property type="match status" value="1"/>
</dbReference>
<evidence type="ECO:0000256" key="5">
    <source>
        <dbReference type="ARBA" id="ARBA00023014"/>
    </source>
</evidence>
<dbReference type="EMBL" id="CP036287">
    <property type="protein sequence ID" value="QDU66405.1"/>
    <property type="molecule type" value="Genomic_DNA"/>
</dbReference>
<organism evidence="8 9">
    <name type="scientific">Engelhardtia mirabilis</name>
    <dbReference type="NCBI Taxonomy" id="2528011"/>
    <lineage>
        <taxon>Bacteria</taxon>
        <taxon>Pseudomonadati</taxon>
        <taxon>Planctomycetota</taxon>
        <taxon>Planctomycetia</taxon>
        <taxon>Planctomycetia incertae sedis</taxon>
        <taxon>Engelhardtia</taxon>
    </lineage>
</organism>
<evidence type="ECO:0000256" key="4">
    <source>
        <dbReference type="ARBA" id="ARBA00023004"/>
    </source>
</evidence>
<dbReference type="Proteomes" id="UP000316921">
    <property type="component" value="Chromosome"/>
</dbReference>
<feature type="domain" description="4Fe4S-binding SPASM" evidence="7">
    <location>
        <begin position="6"/>
        <end position="79"/>
    </location>
</feature>
<keyword evidence="4" id="KW-0408">Iron</keyword>
<dbReference type="NCBIfam" id="NF033640">
    <property type="entry name" value="N_Twi_rSAM"/>
    <property type="match status" value="1"/>
</dbReference>